<evidence type="ECO:0000256" key="12">
    <source>
        <dbReference type="ARBA" id="ARBA00023180"/>
    </source>
</evidence>
<proteinExistence type="inferred from homology"/>
<feature type="domain" description="Glycosyltransferase family 18 catalytic" evidence="16">
    <location>
        <begin position="155"/>
        <end position="717"/>
    </location>
</feature>
<keyword evidence="7 15" id="KW-0812">Transmembrane</keyword>
<keyword evidence="6" id="KW-0808">Transferase</keyword>
<protein>
    <recommendedName>
        <fullName evidence="4">alpha-1,6-mannosyl-glycoprotein 6-beta-N-acetylglucosaminyltransferase</fullName>
        <ecNumber evidence="4">2.4.1.155</ecNumber>
    </recommendedName>
</protein>
<evidence type="ECO:0000313" key="18">
    <source>
        <dbReference type="Proteomes" id="UP000549394"/>
    </source>
</evidence>
<comment type="subcellular location">
    <subcellularLocation>
        <location evidence="1">Golgi apparatus membrane</location>
        <topology evidence="1">Single-pass type II membrane protein</topology>
    </subcellularLocation>
</comment>
<dbReference type="EMBL" id="CAJFCJ010000019">
    <property type="protein sequence ID" value="CAD5123239.1"/>
    <property type="molecule type" value="Genomic_DNA"/>
</dbReference>
<feature type="transmembrane region" description="Helical" evidence="15">
    <location>
        <begin position="33"/>
        <end position="54"/>
    </location>
</feature>
<dbReference type="EC" id="2.4.1.155" evidence="4"/>
<dbReference type="AlphaFoldDB" id="A0A7I8W4S0"/>
<evidence type="ECO:0000256" key="6">
    <source>
        <dbReference type="ARBA" id="ARBA00022679"/>
    </source>
</evidence>
<evidence type="ECO:0000256" key="3">
    <source>
        <dbReference type="ARBA" id="ARBA00007477"/>
    </source>
</evidence>
<dbReference type="OrthoDB" id="2113294at2759"/>
<reference evidence="17 18" key="1">
    <citation type="submission" date="2020-08" db="EMBL/GenBank/DDBJ databases">
        <authorList>
            <person name="Hejnol A."/>
        </authorList>
    </citation>
    <scope>NUCLEOTIDE SEQUENCE [LARGE SCALE GENOMIC DNA]</scope>
</reference>
<keyword evidence="9 15" id="KW-1133">Transmembrane helix</keyword>
<feature type="coiled-coil region" evidence="14">
    <location>
        <begin position="79"/>
        <end position="106"/>
    </location>
</feature>
<dbReference type="GO" id="GO:0000139">
    <property type="term" value="C:Golgi membrane"/>
    <property type="evidence" value="ECO:0007669"/>
    <property type="project" value="UniProtKB-SubCell"/>
</dbReference>
<comment type="caution">
    <text evidence="17">The sequence shown here is derived from an EMBL/GenBank/DDBJ whole genome shotgun (WGS) entry which is preliminary data.</text>
</comment>
<keyword evidence="18" id="KW-1185">Reference proteome</keyword>
<dbReference type="GO" id="GO:0030144">
    <property type="term" value="F:alpha-1,6-mannosylglycoprotein 6-beta-N-acetylglucosaminyltransferase activity"/>
    <property type="evidence" value="ECO:0007669"/>
    <property type="project" value="UniProtKB-EC"/>
</dbReference>
<comment type="pathway">
    <text evidence="2">Protein modification; protein glycosylation.</text>
</comment>
<keyword evidence="14" id="KW-0175">Coiled coil</keyword>
<comment type="similarity">
    <text evidence="3">Belongs to the glycosyltransferase 18 family.</text>
</comment>
<evidence type="ECO:0000256" key="10">
    <source>
        <dbReference type="ARBA" id="ARBA00023034"/>
    </source>
</evidence>
<dbReference type="UniPathway" id="UPA00378"/>
<keyword evidence="5" id="KW-0328">Glycosyltransferase</keyword>
<keyword evidence="11 15" id="KW-0472">Membrane</keyword>
<keyword evidence="12" id="KW-0325">Glycoprotein</keyword>
<keyword evidence="8" id="KW-0735">Signal-anchor</keyword>
<dbReference type="PANTHER" id="PTHR15075">
    <property type="entry name" value="ALPHA-MANNOSIDE BETA-1,6-N-ACETYLGLUCOSAMINYLTRANSFERASE"/>
    <property type="match status" value="1"/>
</dbReference>
<comment type="catalytic activity">
    <reaction evidence="13">
        <text>N(4)-{beta-D-GlcNAc-(1-&gt;2)-[beta-D-GlcNAc-(1-&gt;4)]-alpha-D-Man-(1-&gt;3)-[beta-D-GlcNAc-(1-&gt;2)-alpha-D-Man-(1-&gt;6)]-beta-D-Man-(1-&gt;4)-beta-D-GlcNAc-(1-&gt;4)-beta-D-GlcNAc}-L-asparaginyl-[protein] + UDP-N-acetyl-alpha-D-glucosamine = N(4)-{beta-D-GlcNAc-(1-&gt;2)-[beta-D-GlcNAc-(1-&gt;4)]-alpha-D-Man-(1-&gt;3)-[beta-D-GlcNAc-(1-&gt;2)-[beta-D-GlcNAc-(1-&gt;6)]-alpha-D-Man-(1-&gt;6)]-beta-D-Man-(1-&gt;4)-beta-D-GlcNAc-(1-&gt;4)-beta-D-GlcNAc}-L-asparaginyl-[protein] + UDP + H(+)</text>
        <dbReference type="Rhea" id="RHEA:16921"/>
        <dbReference type="Rhea" id="RHEA-COMP:14374"/>
        <dbReference type="Rhea" id="RHEA-COMP:14377"/>
        <dbReference type="ChEBI" id="CHEBI:15378"/>
        <dbReference type="ChEBI" id="CHEBI:57705"/>
        <dbReference type="ChEBI" id="CHEBI:58223"/>
        <dbReference type="ChEBI" id="CHEBI:139507"/>
        <dbReference type="ChEBI" id="CHEBI:139510"/>
        <dbReference type="EC" id="2.4.1.155"/>
    </reaction>
</comment>
<evidence type="ECO:0000256" key="4">
    <source>
        <dbReference type="ARBA" id="ARBA00012671"/>
    </source>
</evidence>
<dbReference type="PANTHER" id="PTHR15075:SF2">
    <property type="entry name" value="ALPHA-1,6-MANNOSYLGLYCOPROTEIN 6-BETA-N-ACETYLGLUCOSAMINYLTRANSFERASE"/>
    <property type="match status" value="1"/>
</dbReference>
<dbReference type="Pfam" id="PF15024">
    <property type="entry name" value="Glyco_transf_18"/>
    <property type="match status" value="1"/>
</dbReference>
<accession>A0A7I8W4S0</accession>
<evidence type="ECO:0000259" key="16">
    <source>
        <dbReference type="Pfam" id="PF15024"/>
    </source>
</evidence>
<dbReference type="GO" id="GO:0006487">
    <property type="term" value="P:protein N-linked glycosylation"/>
    <property type="evidence" value="ECO:0007669"/>
    <property type="project" value="TreeGrafter"/>
</dbReference>
<name>A0A7I8W4S0_9ANNE</name>
<evidence type="ECO:0000256" key="15">
    <source>
        <dbReference type="SAM" id="Phobius"/>
    </source>
</evidence>
<organism evidence="17 18">
    <name type="scientific">Dimorphilus gyrociliatus</name>
    <dbReference type="NCBI Taxonomy" id="2664684"/>
    <lineage>
        <taxon>Eukaryota</taxon>
        <taxon>Metazoa</taxon>
        <taxon>Spiralia</taxon>
        <taxon>Lophotrochozoa</taxon>
        <taxon>Annelida</taxon>
        <taxon>Polychaeta</taxon>
        <taxon>Polychaeta incertae sedis</taxon>
        <taxon>Dinophilidae</taxon>
        <taxon>Dimorphilus</taxon>
    </lineage>
</organism>
<evidence type="ECO:0000256" key="5">
    <source>
        <dbReference type="ARBA" id="ARBA00022676"/>
    </source>
</evidence>
<evidence type="ECO:0000256" key="9">
    <source>
        <dbReference type="ARBA" id="ARBA00022989"/>
    </source>
</evidence>
<evidence type="ECO:0000256" key="13">
    <source>
        <dbReference type="ARBA" id="ARBA00048243"/>
    </source>
</evidence>
<evidence type="ECO:0000313" key="17">
    <source>
        <dbReference type="EMBL" id="CAD5123239.1"/>
    </source>
</evidence>
<evidence type="ECO:0000256" key="11">
    <source>
        <dbReference type="ARBA" id="ARBA00023136"/>
    </source>
</evidence>
<dbReference type="InterPro" id="IPR026116">
    <property type="entry name" value="GT18_cat"/>
</dbReference>
<keyword evidence="10" id="KW-0333">Golgi apparatus</keyword>
<gene>
    <name evidence="17" type="ORF">DGYR_LOCUS10939</name>
</gene>
<evidence type="ECO:0000256" key="1">
    <source>
        <dbReference type="ARBA" id="ARBA00004323"/>
    </source>
</evidence>
<dbReference type="InterPro" id="IPR052105">
    <property type="entry name" value="MGAT5_Glycosyltransferase"/>
</dbReference>
<evidence type="ECO:0000256" key="14">
    <source>
        <dbReference type="SAM" id="Coils"/>
    </source>
</evidence>
<evidence type="ECO:0000256" key="7">
    <source>
        <dbReference type="ARBA" id="ARBA00022692"/>
    </source>
</evidence>
<evidence type="ECO:0000256" key="2">
    <source>
        <dbReference type="ARBA" id="ARBA00004922"/>
    </source>
</evidence>
<sequence>MITRTRLNSTSSDEDCILLFRRLCIRILRSRKLSICICGLVVFWVCSAFVLVPVGDSVNKYEKDIYHKTENIVLPKGSIIVNKTQLDRLLNRINELEQKLKEVPTSTKAPVTEKKDNHINADVSETSCDAPNDQSFPDCQAKISWMKIHWRSDKCYSEHGVDGTMCSFRKYLSEVEWFCPLLPGRKRFQSDDNQNVNKAKWNPDMEGLMQLLQEKGSRVTLGWIKQRIKGMWSKWQQAVNTFHNRTIEVGPRLKILLHLGLLTKQSNFKIAELQFKGGPLGELVQWADIISSLYVMGHNIQITTEVNQLQRALGGTSHASSCPPVPGRSSNEAEIIYTDIAGLKQLKKIIKGGYGQVRCKLRIVDSFGTEPAYNHEGYAKSHRQFKSAWAMHNLNPRQFFTMFPHSDDNSFMGFVVDMPVFSTPIPEKENIALVYGKHENYWGTKEKYLEVFKKYLDVHGTVFVPNPPSKIIPSWVQNHGLLKATDLMTLLQRSKVFVGLGFPYEGPNPLEAVAAGAIFIQPKFNPPHSSLNKPFFKGKPTSRALSSQHPYAEEFIGEPHVFTVDIDNKEELELTIKNALKAHEEKRVYPYLPKEFTPEGMIERLSAFLNHQDFCSPSRLRWPPDSSVQLLMSEKGQSCSEVCRKHKRICEASHFERLNTEQSLKNILGTSCRSVRREEDIFYPAFQPSSSVCILQRTPLLFSCVGAKHDLVRFCPCRDFISGQTALCSQCI</sequence>
<evidence type="ECO:0000256" key="8">
    <source>
        <dbReference type="ARBA" id="ARBA00022968"/>
    </source>
</evidence>
<dbReference type="Proteomes" id="UP000549394">
    <property type="component" value="Unassembled WGS sequence"/>
</dbReference>